<protein>
    <submittedName>
        <fullName evidence="1">DUF4442 domain-containing protein</fullName>
    </submittedName>
</protein>
<gene>
    <name evidence="1" type="ORF">FHK87_20790</name>
</gene>
<dbReference type="Pfam" id="PF14539">
    <property type="entry name" value="DUF4442"/>
    <property type="match status" value="1"/>
</dbReference>
<dbReference type="RefSeq" id="WP_140596244.1">
    <property type="nucleotide sequence ID" value="NZ_VFWZ01000008.1"/>
</dbReference>
<proteinExistence type="predicted"/>
<name>A0A504IWV4_9FLAO</name>
<dbReference type="InterPro" id="IPR027961">
    <property type="entry name" value="DUF4442"/>
</dbReference>
<dbReference type="SUPFAM" id="SSF54637">
    <property type="entry name" value="Thioesterase/thiol ester dehydrase-isomerase"/>
    <property type="match status" value="1"/>
</dbReference>
<dbReference type="OrthoDB" id="9814774at2"/>
<evidence type="ECO:0000313" key="2">
    <source>
        <dbReference type="Proteomes" id="UP000315540"/>
    </source>
</evidence>
<comment type="caution">
    <text evidence="1">The sequence shown here is derived from an EMBL/GenBank/DDBJ whole genome shotgun (WGS) entry which is preliminary data.</text>
</comment>
<dbReference type="InterPro" id="IPR029069">
    <property type="entry name" value="HotDog_dom_sf"/>
</dbReference>
<dbReference type="Gene3D" id="3.10.129.10">
    <property type="entry name" value="Hotdog Thioesterase"/>
    <property type="match status" value="1"/>
</dbReference>
<evidence type="ECO:0000313" key="1">
    <source>
        <dbReference type="EMBL" id="TPN82866.1"/>
    </source>
</evidence>
<keyword evidence="2" id="KW-1185">Reference proteome</keyword>
<organism evidence="1 2">
    <name type="scientific">Aquimarina algicola</name>
    <dbReference type="NCBI Taxonomy" id="2589995"/>
    <lineage>
        <taxon>Bacteria</taxon>
        <taxon>Pseudomonadati</taxon>
        <taxon>Bacteroidota</taxon>
        <taxon>Flavobacteriia</taxon>
        <taxon>Flavobacteriales</taxon>
        <taxon>Flavobacteriaceae</taxon>
        <taxon>Aquimarina</taxon>
    </lineage>
</organism>
<dbReference type="Proteomes" id="UP000315540">
    <property type="component" value="Unassembled WGS sequence"/>
</dbReference>
<sequence>MSFYQKIAEIGTKFFKKKTLFKYGFNLSPMYRRSTGRITYVSEDLLKIQIKLPLSYKNKNYVNSIFGGSMFSAVDPIPMVQLINLIGNDYVVWDKSAEISFKRPAKTNLYASFTYSTEELEIIKQKVADENEIEILKTTLLKDKDDKNVYCEVKKVIYIASKSYYKEKLKAKNKK</sequence>
<dbReference type="AlphaFoldDB" id="A0A504IWV4"/>
<accession>A0A504IWV4</accession>
<dbReference type="EMBL" id="VFWZ01000008">
    <property type="protein sequence ID" value="TPN82866.1"/>
    <property type="molecule type" value="Genomic_DNA"/>
</dbReference>
<reference evidence="1 2" key="1">
    <citation type="submission" date="2019-06" db="EMBL/GenBank/DDBJ databases">
        <authorList>
            <person name="Meng X."/>
        </authorList>
    </citation>
    <scope>NUCLEOTIDE SEQUENCE [LARGE SCALE GENOMIC DNA]</scope>
    <source>
        <strain evidence="1 2">M625</strain>
    </source>
</reference>